<dbReference type="HOGENOM" id="CLU_675071_0_0_1"/>
<dbReference type="Gramene" id="OB03G34250.1">
    <property type="protein sequence ID" value="OB03G34250.1"/>
    <property type="gene ID" value="OB03G34250"/>
</dbReference>
<dbReference type="EnsemblPlants" id="OB03G34250.1">
    <property type="protein sequence ID" value="OB03G34250.1"/>
    <property type="gene ID" value="OB03G34250"/>
</dbReference>
<dbReference type="Proteomes" id="UP000006038">
    <property type="component" value="Chromosome 3"/>
</dbReference>
<evidence type="ECO:0000259" key="2">
    <source>
        <dbReference type="Pfam" id="PF10551"/>
    </source>
</evidence>
<protein>
    <recommendedName>
        <fullName evidence="5">Protein FAR1-RELATED SEQUENCE</fullName>
    </recommendedName>
</protein>
<dbReference type="PANTHER" id="PTHR47718">
    <property type="entry name" value="OS01G0519700 PROTEIN"/>
    <property type="match status" value="1"/>
</dbReference>
<evidence type="ECO:0008006" key="5">
    <source>
        <dbReference type="Google" id="ProtNLM"/>
    </source>
</evidence>
<evidence type="ECO:0000313" key="3">
    <source>
        <dbReference type="EnsemblPlants" id="OB03G34250.1"/>
    </source>
</evidence>
<reference evidence="3" key="2">
    <citation type="submission" date="2013-04" db="UniProtKB">
        <authorList>
            <consortium name="EnsemblPlants"/>
        </authorList>
    </citation>
    <scope>IDENTIFICATION</scope>
</reference>
<feature type="domain" description="MULE transposase" evidence="2">
    <location>
        <begin position="299"/>
        <end position="390"/>
    </location>
</feature>
<name>J3LQU9_ORYBR</name>
<feature type="domain" description="FAR1" evidence="1">
    <location>
        <begin position="135"/>
        <end position="176"/>
    </location>
</feature>
<dbReference type="AlphaFoldDB" id="J3LQU9"/>
<keyword evidence="4" id="KW-1185">Reference proteome</keyword>
<evidence type="ECO:0000259" key="1">
    <source>
        <dbReference type="Pfam" id="PF03101"/>
    </source>
</evidence>
<sequence>MEEMEHVGSLLELMASMHQPIQSATLRYHPMPCPHCCFVRFRRFPLGLIPFSLQQIYLPSENGLLALDADLSPSTICIGGNLINDRIRLCIPLLTAPITLDRIARASNADTLPIMSSEEGTPPQYVMLDDNCEGKPKENQRSTTRCQCPARIRLLNNTEGKWYVKFFVNEHNHKLLKVVGEKRHIFSHKSIDPAVKDMIRHLRKNNVSLTKVNCILGSLHGSMDVVLFTKKSVRTICVEIAQENLHDDIRKTMELFQDLSVSDPDFKFCVQLDNENKIKSLMWPSGRSHRMYSHFGDMVTFDTTYQTNFYDMPFGMFLGINNPFQSVLFAGVLLGKDTDSFKWAFSEFAKMMGGPPLGTILTDQDLAMVAAIREVYPGTVHRWCKWHVLKDTRDEIGHVYVNNKNFRK</sequence>
<dbReference type="Pfam" id="PF10551">
    <property type="entry name" value="MULE"/>
    <property type="match status" value="1"/>
</dbReference>
<dbReference type="OMA" id="AMLANCA"/>
<dbReference type="eggNOG" id="ENOG502QR4C">
    <property type="taxonomic scope" value="Eukaryota"/>
</dbReference>
<evidence type="ECO:0000313" key="4">
    <source>
        <dbReference type="Proteomes" id="UP000006038"/>
    </source>
</evidence>
<reference evidence="3" key="1">
    <citation type="journal article" date="2013" name="Nat. Commun.">
        <title>Whole-genome sequencing of Oryza brachyantha reveals mechanisms underlying Oryza genome evolution.</title>
        <authorList>
            <person name="Chen J."/>
            <person name="Huang Q."/>
            <person name="Gao D."/>
            <person name="Wang J."/>
            <person name="Lang Y."/>
            <person name="Liu T."/>
            <person name="Li B."/>
            <person name="Bai Z."/>
            <person name="Luis Goicoechea J."/>
            <person name="Liang C."/>
            <person name="Chen C."/>
            <person name="Zhang W."/>
            <person name="Sun S."/>
            <person name="Liao Y."/>
            <person name="Zhang X."/>
            <person name="Yang L."/>
            <person name="Song C."/>
            <person name="Wang M."/>
            <person name="Shi J."/>
            <person name="Liu G."/>
            <person name="Liu J."/>
            <person name="Zhou H."/>
            <person name="Zhou W."/>
            <person name="Yu Q."/>
            <person name="An N."/>
            <person name="Chen Y."/>
            <person name="Cai Q."/>
            <person name="Wang B."/>
            <person name="Liu B."/>
            <person name="Min J."/>
            <person name="Huang Y."/>
            <person name="Wu H."/>
            <person name="Li Z."/>
            <person name="Zhang Y."/>
            <person name="Yin Y."/>
            <person name="Song W."/>
            <person name="Jiang J."/>
            <person name="Jackson S.A."/>
            <person name="Wing R.A."/>
            <person name="Wang J."/>
            <person name="Chen M."/>
        </authorList>
    </citation>
    <scope>NUCLEOTIDE SEQUENCE [LARGE SCALE GENOMIC DNA]</scope>
    <source>
        <strain evidence="3">cv. IRGC 101232</strain>
    </source>
</reference>
<dbReference type="InterPro" id="IPR018289">
    <property type="entry name" value="MULE_transposase_dom"/>
</dbReference>
<accession>J3LQU9</accession>
<proteinExistence type="predicted"/>
<organism evidence="3">
    <name type="scientific">Oryza brachyantha</name>
    <name type="common">malo sina</name>
    <dbReference type="NCBI Taxonomy" id="4533"/>
    <lineage>
        <taxon>Eukaryota</taxon>
        <taxon>Viridiplantae</taxon>
        <taxon>Streptophyta</taxon>
        <taxon>Embryophyta</taxon>
        <taxon>Tracheophyta</taxon>
        <taxon>Spermatophyta</taxon>
        <taxon>Magnoliopsida</taxon>
        <taxon>Liliopsida</taxon>
        <taxon>Poales</taxon>
        <taxon>Poaceae</taxon>
        <taxon>BOP clade</taxon>
        <taxon>Oryzoideae</taxon>
        <taxon>Oryzeae</taxon>
        <taxon>Oryzinae</taxon>
        <taxon>Oryza</taxon>
    </lineage>
</organism>
<dbReference type="Pfam" id="PF03101">
    <property type="entry name" value="FAR1"/>
    <property type="match status" value="1"/>
</dbReference>
<dbReference type="InterPro" id="IPR004330">
    <property type="entry name" value="FAR1_DNA_bnd_dom"/>
</dbReference>